<dbReference type="Proteomes" id="UP001208570">
    <property type="component" value="Unassembled WGS sequence"/>
</dbReference>
<evidence type="ECO:0000313" key="1">
    <source>
        <dbReference type="EMBL" id="KAK2157743.1"/>
    </source>
</evidence>
<name>A0AAD9JQX7_9ANNE</name>
<protein>
    <submittedName>
        <fullName evidence="1">Uncharacterized protein</fullName>
    </submittedName>
</protein>
<accession>A0AAD9JQX7</accession>
<proteinExistence type="predicted"/>
<keyword evidence="2" id="KW-1185">Reference proteome</keyword>
<dbReference type="EMBL" id="JAODUP010000185">
    <property type="protein sequence ID" value="KAK2157743.1"/>
    <property type="molecule type" value="Genomic_DNA"/>
</dbReference>
<evidence type="ECO:0000313" key="2">
    <source>
        <dbReference type="Proteomes" id="UP001208570"/>
    </source>
</evidence>
<reference evidence="1" key="1">
    <citation type="journal article" date="2023" name="Mol. Biol. Evol.">
        <title>Third-Generation Sequencing Reveals the Adaptive Role of the Epigenome in Three Deep-Sea Polychaetes.</title>
        <authorList>
            <person name="Perez M."/>
            <person name="Aroh O."/>
            <person name="Sun Y."/>
            <person name="Lan Y."/>
            <person name="Juniper S.K."/>
            <person name="Young C.R."/>
            <person name="Angers B."/>
            <person name="Qian P.Y."/>
        </authorList>
    </citation>
    <scope>NUCLEOTIDE SEQUENCE</scope>
    <source>
        <strain evidence="1">P08H-3</strain>
    </source>
</reference>
<gene>
    <name evidence="1" type="ORF">LSH36_185g02000</name>
</gene>
<organism evidence="1 2">
    <name type="scientific">Paralvinella palmiformis</name>
    <dbReference type="NCBI Taxonomy" id="53620"/>
    <lineage>
        <taxon>Eukaryota</taxon>
        <taxon>Metazoa</taxon>
        <taxon>Spiralia</taxon>
        <taxon>Lophotrochozoa</taxon>
        <taxon>Annelida</taxon>
        <taxon>Polychaeta</taxon>
        <taxon>Sedentaria</taxon>
        <taxon>Canalipalpata</taxon>
        <taxon>Terebellida</taxon>
        <taxon>Terebelliformia</taxon>
        <taxon>Alvinellidae</taxon>
        <taxon>Paralvinella</taxon>
    </lineage>
</organism>
<comment type="caution">
    <text evidence="1">The sequence shown here is derived from an EMBL/GenBank/DDBJ whole genome shotgun (WGS) entry which is preliminary data.</text>
</comment>
<sequence length="27" mass="2802">MDQLANIHSAIINEPKASLTGIAPPSI</sequence>
<dbReference type="AlphaFoldDB" id="A0AAD9JQX7"/>